<evidence type="ECO:0000256" key="3">
    <source>
        <dbReference type="SAM" id="MobiDB-lite"/>
    </source>
</evidence>
<gene>
    <name evidence="5" type="ORF">SAMN05216252_12415</name>
</gene>
<keyword evidence="1 2" id="KW-0238">DNA-binding</keyword>
<feature type="DNA-binding region" description="H-T-H motif" evidence="2">
    <location>
        <begin position="47"/>
        <end position="66"/>
    </location>
</feature>
<accession>A0A239MGE7</accession>
<feature type="domain" description="HTH tetR-type" evidence="4">
    <location>
        <begin position="24"/>
        <end position="84"/>
    </location>
</feature>
<sequence>MAPEDGGTGRRGRGRPAGSRSGTPETRDRILAAAREEFSARGYDKTSIRSIAKSAGVDSSLVHHYFGAKEQIFAASIELSFEPAFGVPDVLAAGPEGVGERLARFFVAIWENPVSRAPMLAILRSAVTNDTAAAVLRGIVLRRLLERVASELKVPEPRLRAELAGAQMIGIAMMRYVIRIEPLASADMEEVVALVAPTLQRYLTDPGPVTG</sequence>
<dbReference type="PANTHER" id="PTHR30055">
    <property type="entry name" value="HTH-TYPE TRANSCRIPTIONAL REGULATOR RUTR"/>
    <property type="match status" value="1"/>
</dbReference>
<dbReference type="GO" id="GO:0000976">
    <property type="term" value="F:transcription cis-regulatory region binding"/>
    <property type="evidence" value="ECO:0007669"/>
    <property type="project" value="TreeGrafter"/>
</dbReference>
<protein>
    <submittedName>
        <fullName evidence="5">Transcriptional regulator, TetR family</fullName>
    </submittedName>
</protein>
<dbReference type="PROSITE" id="PS50977">
    <property type="entry name" value="HTH_TETR_2"/>
    <property type="match status" value="1"/>
</dbReference>
<dbReference type="AlphaFoldDB" id="A0A239MGE7"/>
<dbReference type="InterPro" id="IPR036271">
    <property type="entry name" value="Tet_transcr_reg_TetR-rel_C_sf"/>
</dbReference>
<organism evidence="5 6">
    <name type="scientific">Actinacidiphila glaucinigra</name>
    <dbReference type="NCBI Taxonomy" id="235986"/>
    <lineage>
        <taxon>Bacteria</taxon>
        <taxon>Bacillati</taxon>
        <taxon>Actinomycetota</taxon>
        <taxon>Actinomycetes</taxon>
        <taxon>Kitasatosporales</taxon>
        <taxon>Streptomycetaceae</taxon>
        <taxon>Actinacidiphila</taxon>
    </lineage>
</organism>
<dbReference type="InterPro" id="IPR001647">
    <property type="entry name" value="HTH_TetR"/>
</dbReference>
<dbReference type="InterPro" id="IPR050109">
    <property type="entry name" value="HTH-type_TetR-like_transc_reg"/>
</dbReference>
<evidence type="ECO:0000313" key="6">
    <source>
        <dbReference type="Proteomes" id="UP000198280"/>
    </source>
</evidence>
<dbReference type="SUPFAM" id="SSF46689">
    <property type="entry name" value="Homeodomain-like"/>
    <property type="match status" value="1"/>
</dbReference>
<evidence type="ECO:0000259" key="4">
    <source>
        <dbReference type="PROSITE" id="PS50977"/>
    </source>
</evidence>
<evidence type="ECO:0000313" key="5">
    <source>
        <dbReference type="EMBL" id="SNT41028.1"/>
    </source>
</evidence>
<feature type="region of interest" description="Disordered" evidence="3">
    <location>
        <begin position="1"/>
        <end position="28"/>
    </location>
</feature>
<dbReference type="RefSeq" id="WP_089227596.1">
    <property type="nucleotide sequence ID" value="NZ_FZOF01000024.1"/>
</dbReference>
<proteinExistence type="predicted"/>
<keyword evidence="6" id="KW-1185">Reference proteome</keyword>
<dbReference type="Proteomes" id="UP000198280">
    <property type="component" value="Unassembled WGS sequence"/>
</dbReference>
<dbReference type="PRINTS" id="PR00455">
    <property type="entry name" value="HTHTETR"/>
</dbReference>
<dbReference type="PANTHER" id="PTHR30055:SF235">
    <property type="entry name" value="TRANSCRIPTIONAL REGULATORY PROTEIN"/>
    <property type="match status" value="1"/>
</dbReference>
<name>A0A239MGE7_9ACTN</name>
<evidence type="ECO:0000256" key="1">
    <source>
        <dbReference type="ARBA" id="ARBA00023125"/>
    </source>
</evidence>
<reference evidence="5 6" key="1">
    <citation type="submission" date="2017-06" db="EMBL/GenBank/DDBJ databases">
        <authorList>
            <person name="Kim H.J."/>
            <person name="Triplett B.A."/>
        </authorList>
    </citation>
    <scope>NUCLEOTIDE SEQUENCE [LARGE SCALE GENOMIC DNA]</scope>
    <source>
        <strain evidence="5 6">CGMCC 4.1858</strain>
    </source>
</reference>
<dbReference type="InterPro" id="IPR041678">
    <property type="entry name" value="TetR_C_16"/>
</dbReference>
<dbReference type="OrthoDB" id="3210235at2"/>
<dbReference type="SUPFAM" id="SSF48498">
    <property type="entry name" value="Tetracyclin repressor-like, C-terminal domain"/>
    <property type="match status" value="1"/>
</dbReference>
<evidence type="ECO:0000256" key="2">
    <source>
        <dbReference type="PROSITE-ProRule" id="PRU00335"/>
    </source>
</evidence>
<dbReference type="Gene3D" id="1.10.357.10">
    <property type="entry name" value="Tetracycline Repressor, domain 2"/>
    <property type="match status" value="1"/>
</dbReference>
<dbReference type="Gene3D" id="1.10.10.60">
    <property type="entry name" value="Homeodomain-like"/>
    <property type="match status" value="1"/>
</dbReference>
<dbReference type="GO" id="GO:0003700">
    <property type="term" value="F:DNA-binding transcription factor activity"/>
    <property type="evidence" value="ECO:0007669"/>
    <property type="project" value="TreeGrafter"/>
</dbReference>
<dbReference type="EMBL" id="FZOF01000024">
    <property type="protein sequence ID" value="SNT41028.1"/>
    <property type="molecule type" value="Genomic_DNA"/>
</dbReference>
<dbReference type="Pfam" id="PF00440">
    <property type="entry name" value="TetR_N"/>
    <property type="match status" value="1"/>
</dbReference>
<dbReference type="InterPro" id="IPR009057">
    <property type="entry name" value="Homeodomain-like_sf"/>
</dbReference>
<dbReference type="Pfam" id="PF17920">
    <property type="entry name" value="TetR_C_16"/>
    <property type="match status" value="1"/>
</dbReference>